<gene>
    <name evidence="5" type="primary">LOC104793078</name>
</gene>
<accession>A0ABM0ZM23</accession>
<sequence>MGRERVKMKMKMKLKLKLKRKPKELRKKARVLCDFCGVSTTRRYEQSPHKQEHEALSMESELKRLRLLTRRMTGKDLDGSSFEELLLLRNHLDRVMDIVTNQKDKIKLEKAERLRQQKKEAGDENEGWRRRVLVPCRSGERQEKQADKAPPPPLSRSQIEYERRKAESMHSKFERLWLLKERMNGRELTGMTIIEHYLLLDQLYQGFRGLNEHL</sequence>
<name>A0ABM0ZM23_CAMSA</name>
<reference evidence="4" key="1">
    <citation type="journal article" date="2014" name="Nat. Commun.">
        <title>The emerging biofuel crop Camelina sativa retains a highly undifferentiated hexaploid genome structure.</title>
        <authorList>
            <person name="Kagale S."/>
            <person name="Koh C."/>
            <person name="Nixon J."/>
            <person name="Bollina V."/>
            <person name="Clarke W.E."/>
            <person name="Tuteja R."/>
            <person name="Spillane C."/>
            <person name="Robinson S.J."/>
            <person name="Links M.G."/>
            <person name="Clarke C."/>
            <person name="Higgins E.E."/>
            <person name="Huebert T."/>
            <person name="Sharpe A.G."/>
            <person name="Parkin I.A."/>
        </authorList>
    </citation>
    <scope>NUCLEOTIDE SEQUENCE [LARGE SCALE GENOMIC DNA]</scope>
    <source>
        <strain evidence="4">cv. DH55</strain>
    </source>
</reference>
<dbReference type="RefSeq" id="XP_010517657.1">
    <property type="nucleotide sequence ID" value="XM_010519355.2"/>
</dbReference>
<keyword evidence="1" id="KW-0175">Coiled coil</keyword>
<organism evidence="4 5">
    <name type="scientific">Camelina sativa</name>
    <name type="common">False flax</name>
    <name type="synonym">Myagrum sativum</name>
    <dbReference type="NCBI Taxonomy" id="90675"/>
    <lineage>
        <taxon>Eukaryota</taxon>
        <taxon>Viridiplantae</taxon>
        <taxon>Streptophyta</taxon>
        <taxon>Embryophyta</taxon>
        <taxon>Tracheophyta</taxon>
        <taxon>Spermatophyta</taxon>
        <taxon>Magnoliopsida</taxon>
        <taxon>eudicotyledons</taxon>
        <taxon>Gunneridae</taxon>
        <taxon>Pentapetalae</taxon>
        <taxon>rosids</taxon>
        <taxon>malvids</taxon>
        <taxon>Brassicales</taxon>
        <taxon>Brassicaceae</taxon>
        <taxon>Camelineae</taxon>
        <taxon>Camelina</taxon>
    </lineage>
</organism>
<dbReference type="GeneID" id="104793078"/>
<evidence type="ECO:0000259" key="3">
    <source>
        <dbReference type="Pfam" id="PF01486"/>
    </source>
</evidence>
<feature type="domain" description="K-box" evidence="3">
    <location>
        <begin position="49"/>
        <end position="130"/>
    </location>
</feature>
<evidence type="ECO:0000313" key="4">
    <source>
        <dbReference type="Proteomes" id="UP000694864"/>
    </source>
</evidence>
<feature type="compositionally biased region" description="Basic and acidic residues" evidence="2">
    <location>
        <begin position="138"/>
        <end position="147"/>
    </location>
</feature>
<keyword evidence="4" id="KW-1185">Reference proteome</keyword>
<protein>
    <submittedName>
        <fullName evidence="5">Uncharacterized protein LOC104793078 isoform X2</fullName>
    </submittedName>
</protein>
<dbReference type="InterPro" id="IPR002487">
    <property type="entry name" value="TF_Kbox"/>
</dbReference>
<proteinExistence type="predicted"/>
<feature type="region of interest" description="Disordered" evidence="2">
    <location>
        <begin position="138"/>
        <end position="157"/>
    </location>
</feature>
<reference evidence="5" key="2">
    <citation type="submission" date="2025-08" db="UniProtKB">
        <authorList>
            <consortium name="RefSeq"/>
        </authorList>
    </citation>
    <scope>IDENTIFICATION</scope>
    <source>
        <tissue evidence="5">Leaf</tissue>
    </source>
</reference>
<feature type="coiled-coil region" evidence="1">
    <location>
        <begin position="101"/>
        <end position="131"/>
    </location>
</feature>
<dbReference type="Pfam" id="PF01486">
    <property type="entry name" value="K-box"/>
    <property type="match status" value="1"/>
</dbReference>
<dbReference type="Proteomes" id="UP000694864">
    <property type="component" value="Chromosome 6"/>
</dbReference>
<evidence type="ECO:0000256" key="2">
    <source>
        <dbReference type="SAM" id="MobiDB-lite"/>
    </source>
</evidence>
<evidence type="ECO:0000313" key="5">
    <source>
        <dbReference type="RefSeq" id="XP_010517657.1"/>
    </source>
</evidence>
<evidence type="ECO:0000256" key="1">
    <source>
        <dbReference type="SAM" id="Coils"/>
    </source>
</evidence>